<dbReference type="KEGG" id="aten:116290590"/>
<dbReference type="OrthoDB" id="5989125at2759"/>
<dbReference type="SMART" id="SM00220">
    <property type="entry name" value="S_TKc"/>
    <property type="match status" value="1"/>
</dbReference>
<dbReference type="GO" id="GO:0004674">
    <property type="term" value="F:protein serine/threonine kinase activity"/>
    <property type="evidence" value="ECO:0007669"/>
    <property type="project" value="TreeGrafter"/>
</dbReference>
<evidence type="ECO:0000313" key="8">
    <source>
        <dbReference type="Proteomes" id="UP000515163"/>
    </source>
</evidence>
<keyword evidence="4 5" id="KW-0067">ATP-binding</keyword>
<dbReference type="Proteomes" id="UP000515163">
    <property type="component" value="Unplaced"/>
</dbReference>
<evidence type="ECO:0000259" key="7">
    <source>
        <dbReference type="PROSITE" id="PS50011"/>
    </source>
</evidence>
<evidence type="ECO:0000256" key="3">
    <source>
        <dbReference type="ARBA" id="ARBA00022777"/>
    </source>
</evidence>
<keyword evidence="2 5" id="KW-0547">Nucleotide-binding</keyword>
<dbReference type="PROSITE" id="PS00107">
    <property type="entry name" value="PROTEIN_KINASE_ATP"/>
    <property type="match status" value="1"/>
</dbReference>
<sequence>MDEITKTQKRYSRKHTKEERKAEKRRYKERQKLLKKATKPAKINQGVQTEAVQTSTFTARGHHMVNLAKQATIRKNDQVPSTAQSNNISSITRINRDDLTTQKQEDIIGSGSYGTCYKAYYRGNIPVVIKEFKPLLSKAEVIREATAILNIQKIEHHPCLPLLLGINLNKSPPLLVTQFHGAENDTSHTLSKAIRSKLLKSNEQWLDILIQLVKAVGFIHTRGWIHNDLKENNIVLHKITEMEWRPIVIDFGKSVKVLEAKCCKPKEKNYYWIAPEVLEGRSPPLQLSDIFSLGFIIKFVFRKLFTHKLADFVFESCLIKAPHLRMTSAQKLAATLISYKKASK</sequence>
<dbReference type="GO" id="GO:0005524">
    <property type="term" value="F:ATP binding"/>
    <property type="evidence" value="ECO:0007669"/>
    <property type="project" value="UniProtKB-UniRule"/>
</dbReference>
<dbReference type="PROSITE" id="PS50011">
    <property type="entry name" value="PROTEIN_KINASE_DOM"/>
    <property type="match status" value="1"/>
</dbReference>
<feature type="compositionally biased region" description="Basic residues" evidence="6">
    <location>
        <begin position="23"/>
        <end position="39"/>
    </location>
</feature>
<dbReference type="Gene3D" id="3.30.200.20">
    <property type="entry name" value="Phosphorylase Kinase, domain 1"/>
    <property type="match status" value="1"/>
</dbReference>
<dbReference type="AlphaFoldDB" id="A0A6P8HLM4"/>
<evidence type="ECO:0000256" key="4">
    <source>
        <dbReference type="ARBA" id="ARBA00022840"/>
    </source>
</evidence>
<dbReference type="Gene3D" id="1.10.510.10">
    <property type="entry name" value="Transferase(Phosphotransferase) domain 1"/>
    <property type="match status" value="1"/>
</dbReference>
<feature type="region of interest" description="Disordered" evidence="6">
    <location>
        <begin position="1"/>
        <end position="47"/>
    </location>
</feature>
<dbReference type="InterPro" id="IPR051681">
    <property type="entry name" value="Ser/Thr_Kinases-Pseudokinases"/>
</dbReference>
<reference evidence="9" key="1">
    <citation type="submission" date="2025-08" db="UniProtKB">
        <authorList>
            <consortium name="RefSeq"/>
        </authorList>
    </citation>
    <scope>IDENTIFICATION</scope>
    <source>
        <tissue evidence="9">Tentacle</tissue>
    </source>
</reference>
<evidence type="ECO:0000256" key="1">
    <source>
        <dbReference type="ARBA" id="ARBA00022679"/>
    </source>
</evidence>
<evidence type="ECO:0000313" key="9">
    <source>
        <dbReference type="RefSeq" id="XP_031553520.1"/>
    </source>
</evidence>
<dbReference type="InterPro" id="IPR017441">
    <property type="entry name" value="Protein_kinase_ATP_BS"/>
</dbReference>
<dbReference type="SUPFAM" id="SSF56112">
    <property type="entry name" value="Protein kinase-like (PK-like)"/>
    <property type="match status" value="1"/>
</dbReference>
<organism evidence="8 9">
    <name type="scientific">Actinia tenebrosa</name>
    <name type="common">Australian red waratah sea anemone</name>
    <dbReference type="NCBI Taxonomy" id="6105"/>
    <lineage>
        <taxon>Eukaryota</taxon>
        <taxon>Metazoa</taxon>
        <taxon>Cnidaria</taxon>
        <taxon>Anthozoa</taxon>
        <taxon>Hexacorallia</taxon>
        <taxon>Actiniaria</taxon>
        <taxon>Actiniidae</taxon>
        <taxon>Actinia</taxon>
    </lineage>
</organism>
<keyword evidence="1" id="KW-0808">Transferase</keyword>
<gene>
    <name evidence="9" type="primary">LOC116290590</name>
</gene>
<dbReference type="Pfam" id="PF00069">
    <property type="entry name" value="Pkinase"/>
    <property type="match status" value="1"/>
</dbReference>
<dbReference type="PANTHER" id="PTHR44329:SF288">
    <property type="entry name" value="MITOGEN-ACTIVATED PROTEIN KINASE KINASE KINASE 20"/>
    <property type="match status" value="1"/>
</dbReference>
<dbReference type="PANTHER" id="PTHR44329">
    <property type="entry name" value="SERINE/THREONINE-PROTEIN KINASE TNNI3K-RELATED"/>
    <property type="match status" value="1"/>
</dbReference>
<feature type="binding site" evidence="5">
    <location>
        <position position="130"/>
    </location>
    <ligand>
        <name>ATP</name>
        <dbReference type="ChEBI" id="CHEBI:30616"/>
    </ligand>
</feature>
<dbReference type="GeneID" id="116290590"/>
<protein>
    <submittedName>
        <fullName evidence="9">RAF proto-oncogene serine/threonine-protein kinase-like</fullName>
    </submittedName>
</protein>
<evidence type="ECO:0000256" key="6">
    <source>
        <dbReference type="SAM" id="MobiDB-lite"/>
    </source>
</evidence>
<dbReference type="InterPro" id="IPR011009">
    <property type="entry name" value="Kinase-like_dom_sf"/>
</dbReference>
<proteinExistence type="predicted"/>
<keyword evidence="8" id="KW-1185">Reference proteome</keyword>
<feature type="domain" description="Protein kinase" evidence="7">
    <location>
        <begin position="102"/>
        <end position="344"/>
    </location>
</feature>
<keyword evidence="3" id="KW-0418">Kinase</keyword>
<name>A0A6P8HLM4_ACTTE</name>
<dbReference type="InterPro" id="IPR000719">
    <property type="entry name" value="Prot_kinase_dom"/>
</dbReference>
<accession>A0A6P8HLM4</accession>
<dbReference type="RefSeq" id="XP_031553520.1">
    <property type="nucleotide sequence ID" value="XM_031697660.1"/>
</dbReference>
<evidence type="ECO:0000256" key="2">
    <source>
        <dbReference type="ARBA" id="ARBA00022741"/>
    </source>
</evidence>
<evidence type="ECO:0000256" key="5">
    <source>
        <dbReference type="PROSITE-ProRule" id="PRU10141"/>
    </source>
</evidence>
<dbReference type="InParanoid" id="A0A6P8HLM4"/>